<keyword evidence="2" id="KW-1185">Reference proteome</keyword>
<accession>A0ABP0XGJ2</accession>
<sequence>MLQFLVLNRGRLTSSVPSAAHENLDSSKQRTLEKLQFTAGLGKVIQTLVDIDLKMTRCHAELHAALSAVDKLEEGHGLFLFLPTRGNETAAALKLVNSVQQNVSDCHSALVLSHDPGDLHSNNRKVAAADLESAVLQIQAASDYLQY</sequence>
<organism evidence="1 2">
    <name type="scientific">Sphagnum jensenii</name>
    <dbReference type="NCBI Taxonomy" id="128206"/>
    <lineage>
        <taxon>Eukaryota</taxon>
        <taxon>Viridiplantae</taxon>
        <taxon>Streptophyta</taxon>
        <taxon>Embryophyta</taxon>
        <taxon>Bryophyta</taxon>
        <taxon>Sphagnophytina</taxon>
        <taxon>Sphagnopsida</taxon>
        <taxon>Sphagnales</taxon>
        <taxon>Sphagnaceae</taxon>
        <taxon>Sphagnum</taxon>
    </lineage>
</organism>
<evidence type="ECO:0000313" key="1">
    <source>
        <dbReference type="EMBL" id="CAK9276823.1"/>
    </source>
</evidence>
<name>A0ABP0XGJ2_9BRYO</name>
<evidence type="ECO:0000313" key="2">
    <source>
        <dbReference type="Proteomes" id="UP001497444"/>
    </source>
</evidence>
<gene>
    <name evidence="1" type="ORF">CSSPJE1EN1_LOCUS22301</name>
</gene>
<dbReference type="Proteomes" id="UP001497444">
    <property type="component" value="Chromosome 8"/>
</dbReference>
<dbReference type="EMBL" id="OZ020103">
    <property type="protein sequence ID" value="CAK9276823.1"/>
    <property type="molecule type" value="Genomic_DNA"/>
</dbReference>
<proteinExistence type="predicted"/>
<reference evidence="1" key="1">
    <citation type="submission" date="2024-02" db="EMBL/GenBank/DDBJ databases">
        <authorList>
            <consortium name="ELIXIR-Norway"/>
            <consortium name="Elixir Norway"/>
        </authorList>
    </citation>
    <scope>NUCLEOTIDE SEQUENCE</scope>
</reference>
<protein>
    <submittedName>
        <fullName evidence="1">Uncharacterized protein</fullName>
    </submittedName>
</protein>